<keyword evidence="6" id="KW-0472">Membrane</keyword>
<organism evidence="8 9">
    <name type="scientific">Litomosoides sigmodontis</name>
    <name type="common">Filarial nematode worm</name>
    <dbReference type="NCBI Taxonomy" id="42156"/>
    <lineage>
        <taxon>Eukaryota</taxon>
        <taxon>Metazoa</taxon>
        <taxon>Ecdysozoa</taxon>
        <taxon>Nematoda</taxon>
        <taxon>Chromadorea</taxon>
        <taxon>Rhabditida</taxon>
        <taxon>Spirurina</taxon>
        <taxon>Spiruromorpha</taxon>
        <taxon>Filarioidea</taxon>
        <taxon>Onchocercidae</taxon>
        <taxon>Litomosoides</taxon>
    </lineage>
</organism>
<evidence type="ECO:0000256" key="1">
    <source>
        <dbReference type="ARBA" id="ARBA00022723"/>
    </source>
</evidence>
<dbReference type="AlphaFoldDB" id="A0A3P6T560"/>
<evidence type="ECO:0000256" key="3">
    <source>
        <dbReference type="ARBA" id="ARBA00022833"/>
    </source>
</evidence>
<dbReference type="SUPFAM" id="SSF144232">
    <property type="entry name" value="HIT/MYND zinc finger-like"/>
    <property type="match status" value="1"/>
</dbReference>
<dbReference type="Pfam" id="PF04194">
    <property type="entry name" value="PDCD2_C"/>
    <property type="match status" value="1"/>
</dbReference>
<keyword evidence="9" id="KW-1185">Reference proteome</keyword>
<dbReference type="OMA" id="TVYVFCC"/>
<dbReference type="PROSITE" id="PS50865">
    <property type="entry name" value="ZF_MYND_2"/>
    <property type="match status" value="1"/>
</dbReference>
<keyword evidence="3" id="KW-0862">Zinc</keyword>
<feature type="domain" description="MYND-type" evidence="7">
    <location>
        <begin position="252"/>
        <end position="289"/>
    </location>
</feature>
<dbReference type="STRING" id="42156.A0A3P6T560"/>
<dbReference type="Proteomes" id="UP000277928">
    <property type="component" value="Unassembled WGS sequence"/>
</dbReference>
<gene>
    <name evidence="8" type="ORF">NLS_LOCUS6056</name>
</gene>
<name>A0A3P6T560_LITSI</name>
<feature type="region of interest" description="Disordered" evidence="5">
    <location>
        <begin position="339"/>
        <end position="362"/>
    </location>
</feature>
<evidence type="ECO:0000259" key="7">
    <source>
        <dbReference type="PROSITE" id="PS50865"/>
    </source>
</evidence>
<feature type="compositionally biased region" description="Acidic residues" evidence="5">
    <location>
        <begin position="348"/>
        <end position="362"/>
    </location>
</feature>
<evidence type="ECO:0000313" key="9">
    <source>
        <dbReference type="Proteomes" id="UP000277928"/>
    </source>
</evidence>
<dbReference type="EMBL" id="UYRX01000504">
    <property type="protein sequence ID" value="VDK83102.1"/>
    <property type="molecule type" value="Genomic_DNA"/>
</dbReference>
<dbReference type="InterPro" id="IPR002893">
    <property type="entry name" value="Znf_MYND"/>
</dbReference>
<dbReference type="Pfam" id="PF01753">
    <property type="entry name" value="zf-MYND"/>
    <property type="match status" value="1"/>
</dbReference>
<accession>A0A3P6T560</accession>
<evidence type="ECO:0000256" key="5">
    <source>
        <dbReference type="SAM" id="MobiDB-lite"/>
    </source>
</evidence>
<keyword evidence="6" id="KW-1133">Transmembrane helix</keyword>
<reference evidence="8 9" key="1">
    <citation type="submission" date="2018-08" db="EMBL/GenBank/DDBJ databases">
        <authorList>
            <person name="Laetsch R D."/>
            <person name="Stevens L."/>
            <person name="Kumar S."/>
            <person name="Blaxter L. M."/>
        </authorList>
    </citation>
    <scope>NUCLEOTIDE SEQUENCE [LARGE SCALE GENOMIC DNA]</scope>
</reference>
<evidence type="ECO:0000256" key="4">
    <source>
        <dbReference type="PROSITE-ProRule" id="PRU00134"/>
    </source>
</evidence>
<dbReference type="InterPro" id="IPR007320">
    <property type="entry name" value="PDCD2_C"/>
</dbReference>
<dbReference type="Gene3D" id="6.10.140.2220">
    <property type="match status" value="1"/>
</dbReference>
<dbReference type="OrthoDB" id="443682at2759"/>
<dbReference type="PANTHER" id="PTHR12298:SF4">
    <property type="entry name" value="PROGRAMMED CELL DEATH PROTEIN 2"/>
    <property type="match status" value="1"/>
</dbReference>
<evidence type="ECO:0000256" key="6">
    <source>
        <dbReference type="SAM" id="Phobius"/>
    </source>
</evidence>
<keyword evidence="2 4" id="KW-0863">Zinc-finger</keyword>
<dbReference type="PANTHER" id="PTHR12298">
    <property type="entry name" value="PCDC2 PROGRAMMED CELL DEATH PROTEIN 2 -RELATED"/>
    <property type="match status" value="1"/>
</dbReference>
<dbReference type="GO" id="GO:0005634">
    <property type="term" value="C:nucleus"/>
    <property type="evidence" value="ECO:0007669"/>
    <property type="project" value="TreeGrafter"/>
</dbReference>
<keyword evidence="6" id="KW-0812">Transmembrane</keyword>
<evidence type="ECO:0000313" key="8">
    <source>
        <dbReference type="EMBL" id="VDK83102.1"/>
    </source>
</evidence>
<dbReference type="GO" id="GO:0005737">
    <property type="term" value="C:cytoplasm"/>
    <property type="evidence" value="ECO:0007669"/>
    <property type="project" value="InterPro"/>
</dbReference>
<keyword evidence="1" id="KW-0479">Metal-binding</keyword>
<feature type="transmembrane region" description="Helical" evidence="6">
    <location>
        <begin position="43"/>
        <end position="62"/>
    </location>
</feature>
<sequence length="501" mass="57229">MQRFQRKINMKDFQSRSWSTQHLMDQFIPDFRDEAVQIAVKNLLTYSLTIIIVPLGSIIAWLRQSEIDLIFCDSCGCTCSYFAFFIRLHSLSIGSEAGEGRLVTAMLRQSTFSKYPVYLGFGNALEPQLSYRLLSHYMPLGKIGGKPAWLNPISLPSGSSLLCRVCDKPMVFLIQVYATSPDDQDYSFHRTLFFFICRNSQCSRSNDASNVRAFRCTLSRFNDFYASEQPIDPDLEGDVPDPFWKHTYPHLCKICGCNATKKCARCESTWYCSREHQTIDWSSSHKKECCKQSSTNEHISVIPDNRQKDDESSWVKRKRAIAINAFVFPEYAIEMGTEHLPRSNHVDSDDDDNDDENSDDDSAEKQVMNFLTRKFFQNQCSGGNGDLEDLEDFADKDTAFKYFNKVIALNPEQVLRYSRGGEPLMATDHAPRPQAVPPCSLCGSERQFELQLMPHLLALIGVDDIGKSIDWATLMLYTCAQNCRVPNDGYAEEFVHKQDFH</sequence>
<evidence type="ECO:0000256" key="2">
    <source>
        <dbReference type="ARBA" id="ARBA00022771"/>
    </source>
</evidence>
<dbReference type="GO" id="GO:0008270">
    <property type="term" value="F:zinc ion binding"/>
    <property type="evidence" value="ECO:0007669"/>
    <property type="project" value="UniProtKB-KW"/>
</dbReference>
<protein>
    <recommendedName>
        <fullName evidence="7">MYND-type domain-containing protein</fullName>
    </recommendedName>
</protein>
<proteinExistence type="predicted"/>